<keyword evidence="7" id="KW-0325">Glycoprotein</keyword>
<evidence type="ECO:0000256" key="7">
    <source>
        <dbReference type="ARBA" id="ARBA00023180"/>
    </source>
</evidence>
<keyword evidence="2" id="KW-0540">Nuclease</keyword>
<dbReference type="Pfam" id="PF02265">
    <property type="entry name" value="S1-P1_nuclease"/>
    <property type="match status" value="1"/>
</dbReference>
<keyword evidence="5" id="KW-0378">Hydrolase</keyword>
<dbReference type="GO" id="GO:0004519">
    <property type="term" value="F:endonuclease activity"/>
    <property type="evidence" value="ECO:0007669"/>
    <property type="project" value="UniProtKB-KW"/>
</dbReference>
<organism evidence="8 11">
    <name type="scientific">Plasmodium ovale wallikeri</name>
    <dbReference type="NCBI Taxonomy" id="864142"/>
    <lineage>
        <taxon>Eukaryota</taxon>
        <taxon>Sar</taxon>
        <taxon>Alveolata</taxon>
        <taxon>Apicomplexa</taxon>
        <taxon>Aconoidasida</taxon>
        <taxon>Haemosporida</taxon>
        <taxon>Plasmodiidae</taxon>
        <taxon>Plasmodium</taxon>
        <taxon>Plasmodium (Plasmodium)</taxon>
    </lineage>
</organism>
<keyword evidence="4" id="KW-0255">Endonuclease</keyword>
<dbReference type="GO" id="GO:0046872">
    <property type="term" value="F:metal ion binding"/>
    <property type="evidence" value="ECO:0007669"/>
    <property type="project" value="UniProtKB-KW"/>
</dbReference>
<keyword evidence="11" id="KW-1185">Reference proteome</keyword>
<evidence type="ECO:0000313" key="8">
    <source>
        <dbReference type="EMBL" id="SBT46087.1"/>
    </source>
</evidence>
<evidence type="ECO:0000256" key="2">
    <source>
        <dbReference type="ARBA" id="ARBA00022722"/>
    </source>
</evidence>
<dbReference type="GO" id="GO:0016788">
    <property type="term" value="F:hydrolase activity, acting on ester bonds"/>
    <property type="evidence" value="ECO:0007669"/>
    <property type="project" value="InterPro"/>
</dbReference>
<name>A0A1A8ZQH7_PLAOA</name>
<dbReference type="GO" id="GO:0006308">
    <property type="term" value="P:DNA catabolic process"/>
    <property type="evidence" value="ECO:0007669"/>
    <property type="project" value="InterPro"/>
</dbReference>
<dbReference type="Gene3D" id="1.10.575.10">
    <property type="entry name" value="P1 Nuclease"/>
    <property type="match status" value="1"/>
</dbReference>
<evidence type="ECO:0000313" key="9">
    <source>
        <dbReference type="EMBL" id="SBT46634.1"/>
    </source>
</evidence>
<evidence type="ECO:0000313" key="11">
    <source>
        <dbReference type="Proteomes" id="UP000078555"/>
    </source>
</evidence>
<dbReference type="SUPFAM" id="SSF48537">
    <property type="entry name" value="Phospholipase C/P1 nuclease"/>
    <property type="match status" value="1"/>
</dbReference>
<dbReference type="EMBL" id="FLRE01000184">
    <property type="protein sequence ID" value="SBT46634.1"/>
    <property type="molecule type" value="Genomic_DNA"/>
</dbReference>
<evidence type="ECO:0000256" key="3">
    <source>
        <dbReference type="ARBA" id="ARBA00022723"/>
    </source>
</evidence>
<proteinExistence type="inferred from homology"/>
<dbReference type="Proteomes" id="UP000078550">
    <property type="component" value="Unassembled WGS sequence"/>
</dbReference>
<protein>
    <submittedName>
        <fullName evidence="8">p1/s1 nuclease, putative</fullName>
    </submittedName>
</protein>
<evidence type="ECO:0000256" key="5">
    <source>
        <dbReference type="ARBA" id="ARBA00022801"/>
    </source>
</evidence>
<reference evidence="10 11" key="1">
    <citation type="submission" date="2016-05" db="EMBL/GenBank/DDBJ databases">
        <authorList>
            <person name="Naeem Raeece"/>
        </authorList>
    </citation>
    <scope>NUCLEOTIDE SEQUENCE [LARGE SCALE GENOMIC DNA]</scope>
</reference>
<dbReference type="AlphaFoldDB" id="A0A1A8ZQH7"/>
<keyword evidence="3" id="KW-0479">Metal-binding</keyword>
<dbReference type="PANTHER" id="PTHR33146:SF10">
    <property type="entry name" value="STRAND-SPECIFIC NUCLEASE, PUTATIVE-RELATED"/>
    <property type="match status" value="1"/>
</dbReference>
<dbReference type="PANTHER" id="PTHR33146">
    <property type="entry name" value="ENDONUCLEASE 4"/>
    <property type="match status" value="1"/>
</dbReference>
<dbReference type="InterPro" id="IPR003154">
    <property type="entry name" value="S1/P1nuclease"/>
</dbReference>
<keyword evidence="6" id="KW-1015">Disulfide bond</keyword>
<gene>
    <name evidence="8" type="ORF">POVWA1_053130</name>
    <name evidence="9" type="ORF">POVWA2_052400</name>
</gene>
<dbReference type="Proteomes" id="UP000078555">
    <property type="component" value="Unassembled WGS sequence"/>
</dbReference>
<evidence type="ECO:0000256" key="4">
    <source>
        <dbReference type="ARBA" id="ARBA00022759"/>
    </source>
</evidence>
<reference evidence="8" key="2">
    <citation type="submission" date="2016-05" db="EMBL/GenBank/DDBJ databases">
        <authorList>
            <person name="Lavstsen T."/>
            <person name="Jespersen J.S."/>
        </authorList>
    </citation>
    <scope>NUCLEOTIDE SEQUENCE [LARGE SCALE GENOMIC DNA]</scope>
</reference>
<comment type="similarity">
    <text evidence="1">Belongs to the nuclease type I family.</text>
</comment>
<evidence type="ECO:0000256" key="1">
    <source>
        <dbReference type="ARBA" id="ARBA00009547"/>
    </source>
</evidence>
<accession>A0A1A8ZQH7</accession>
<dbReference type="CDD" id="cd11010">
    <property type="entry name" value="S1-P1_nuclease"/>
    <property type="match status" value="1"/>
</dbReference>
<dbReference type="InterPro" id="IPR008947">
    <property type="entry name" value="PLipase_C/P1_nuclease_dom_sf"/>
</dbReference>
<evidence type="ECO:0000256" key="6">
    <source>
        <dbReference type="ARBA" id="ARBA00023157"/>
    </source>
</evidence>
<sequence>MFFFPVTPSFGHIVKVHPISYTLVQMNNYIICCVYAILIFVKRIECWSDEGHMVVSAIAYEGLNDEEKFILNHIFKNYKEDNDFNDPISGAVWSDHIKSVDYHYPDKVRRVDGVDLMNKWHYINVPYNPTNANINIFHEQFYKKTDNALTILKHIFTSLKGIKKKENHGTFFSYNFNLRYFIHIFGDIHQPLHVITFFNKHYPDGDSGGTNIYVMYNKKVEKLHYLCDCVFHTRNKKWPYTTTNQILNEAKKLINMYPPEYFGNRLKNELYENEYLDFIISDSYSKAVDCIYSNFPHDTLNKDTSYLITNFAIINLKKTLNEQIVLAGYRLAHYLKIMIANVPGDLVHKNNRSS</sequence>
<dbReference type="EMBL" id="FLRD01000138">
    <property type="protein sequence ID" value="SBT46087.1"/>
    <property type="molecule type" value="Genomic_DNA"/>
</dbReference>
<evidence type="ECO:0000313" key="10">
    <source>
        <dbReference type="Proteomes" id="UP000078550"/>
    </source>
</evidence>
<dbReference type="GO" id="GO:0003676">
    <property type="term" value="F:nucleic acid binding"/>
    <property type="evidence" value="ECO:0007669"/>
    <property type="project" value="InterPro"/>
</dbReference>